<dbReference type="SUPFAM" id="SSF52768">
    <property type="entry name" value="Arginase/deacetylase"/>
    <property type="match status" value="1"/>
</dbReference>
<dbReference type="AlphaFoldDB" id="A0A418VSZ4"/>
<gene>
    <name evidence="7" type="ORF">D3877_22905</name>
</gene>
<comment type="similarity">
    <text evidence="2">Belongs to the histone deacetylase family.</text>
</comment>
<keyword evidence="8" id="KW-1185">Reference proteome</keyword>
<dbReference type="InterPro" id="IPR023801">
    <property type="entry name" value="His_deacetylse_dom"/>
</dbReference>
<dbReference type="OrthoDB" id="9808367at2"/>
<evidence type="ECO:0000256" key="3">
    <source>
        <dbReference type="ARBA" id="ARBA00022723"/>
    </source>
</evidence>
<keyword evidence="4" id="KW-0378">Hydrolase</keyword>
<accession>A0A418VSZ4</accession>
<dbReference type="Gene3D" id="3.40.800.20">
    <property type="entry name" value="Histone deacetylase domain"/>
    <property type="match status" value="1"/>
</dbReference>
<dbReference type="PANTHER" id="PTHR10625">
    <property type="entry name" value="HISTONE DEACETYLASE HDAC1-RELATED"/>
    <property type="match status" value="1"/>
</dbReference>
<evidence type="ECO:0000256" key="5">
    <source>
        <dbReference type="ARBA" id="ARBA00022833"/>
    </source>
</evidence>
<evidence type="ECO:0000259" key="6">
    <source>
        <dbReference type="Pfam" id="PF00850"/>
    </source>
</evidence>
<sequence length="349" mass="37077">MKFVHHPDAALHHPAIYFNKGQLRALPEKPERVGALAALIEARGETLIRPDDNGSAPRAAVHSPAYLAFLETAHARWIAEPGMGDVVIPNVHRMQRVPSYPTSIVGQAGWHSFDTACPIDAHTWTATCAAANAAVHATKLVATGDDRAAYALCRPPGHHATRDMAGGFCYLNHVAIAAESALPILRAQGLAGRVAILDVDVHHGNGTQDIFYERDDVFFVSVHGDPAEFYPHMAGYAQERGAGRGEGYTLNLPLPIGSDEATVLATIGRALDDIARFAPDMLFISLGFDTFINDPLAAFGVTTPGFKKMGARIAAAGLPTVLVQEGGYAVDDLAANLASFLDGFEGVTA</sequence>
<evidence type="ECO:0000256" key="2">
    <source>
        <dbReference type="ARBA" id="ARBA00005947"/>
    </source>
</evidence>
<evidence type="ECO:0000313" key="7">
    <source>
        <dbReference type="EMBL" id="RJF79598.1"/>
    </source>
</evidence>
<dbReference type="InterPro" id="IPR023696">
    <property type="entry name" value="Ureohydrolase_dom_sf"/>
</dbReference>
<feature type="domain" description="Histone deacetylase" evidence="6">
    <location>
        <begin position="27"/>
        <end position="341"/>
    </location>
</feature>
<dbReference type="InterPro" id="IPR000286">
    <property type="entry name" value="HDACs"/>
</dbReference>
<protein>
    <submittedName>
        <fullName evidence="7">Histone deacetylase family protein</fullName>
    </submittedName>
</protein>
<keyword evidence="3" id="KW-0479">Metal-binding</keyword>
<dbReference type="GO" id="GO:0046872">
    <property type="term" value="F:metal ion binding"/>
    <property type="evidence" value="ECO:0007669"/>
    <property type="project" value="UniProtKB-KW"/>
</dbReference>
<dbReference type="InterPro" id="IPR037138">
    <property type="entry name" value="His_deacetylse_dom_sf"/>
</dbReference>
<dbReference type="PRINTS" id="PR01270">
    <property type="entry name" value="HDASUPER"/>
</dbReference>
<dbReference type="GO" id="GO:0004407">
    <property type="term" value="F:histone deacetylase activity"/>
    <property type="evidence" value="ECO:0007669"/>
    <property type="project" value="TreeGrafter"/>
</dbReference>
<reference evidence="7 8" key="1">
    <citation type="submission" date="2018-09" db="EMBL/GenBank/DDBJ databases">
        <authorList>
            <person name="Zhu H."/>
        </authorList>
    </citation>
    <scope>NUCLEOTIDE SEQUENCE [LARGE SCALE GENOMIC DNA]</scope>
    <source>
        <strain evidence="7 8">K2W22B-5</strain>
    </source>
</reference>
<dbReference type="RefSeq" id="WP_119833056.1">
    <property type="nucleotide sequence ID" value="NZ_QYUL01000003.1"/>
</dbReference>
<name>A0A418VSZ4_9PROT</name>
<comment type="cofactor">
    <cofactor evidence="1">
        <name>Zn(2+)</name>
        <dbReference type="ChEBI" id="CHEBI:29105"/>
    </cofactor>
</comment>
<evidence type="ECO:0000256" key="1">
    <source>
        <dbReference type="ARBA" id="ARBA00001947"/>
    </source>
</evidence>
<comment type="caution">
    <text evidence="7">The sequence shown here is derived from an EMBL/GenBank/DDBJ whole genome shotgun (WGS) entry which is preliminary data.</text>
</comment>
<dbReference type="EMBL" id="QYUL01000003">
    <property type="protein sequence ID" value="RJF79598.1"/>
    <property type="molecule type" value="Genomic_DNA"/>
</dbReference>
<dbReference type="PANTHER" id="PTHR10625:SF17">
    <property type="entry name" value="HISTONE DEACETYLASE 8"/>
    <property type="match status" value="1"/>
</dbReference>
<dbReference type="CDD" id="cd10001">
    <property type="entry name" value="HDAC_classII_APAH"/>
    <property type="match status" value="1"/>
</dbReference>
<keyword evidence="5" id="KW-0862">Zinc</keyword>
<dbReference type="GO" id="GO:0016787">
    <property type="term" value="F:hydrolase activity"/>
    <property type="evidence" value="ECO:0007669"/>
    <property type="project" value="UniProtKB-KW"/>
</dbReference>
<evidence type="ECO:0000313" key="8">
    <source>
        <dbReference type="Proteomes" id="UP000283458"/>
    </source>
</evidence>
<dbReference type="GO" id="GO:0040029">
    <property type="term" value="P:epigenetic regulation of gene expression"/>
    <property type="evidence" value="ECO:0007669"/>
    <property type="project" value="TreeGrafter"/>
</dbReference>
<evidence type="ECO:0000256" key="4">
    <source>
        <dbReference type="ARBA" id="ARBA00022801"/>
    </source>
</evidence>
<dbReference type="Pfam" id="PF00850">
    <property type="entry name" value="Hist_deacetyl"/>
    <property type="match status" value="1"/>
</dbReference>
<proteinExistence type="inferred from homology"/>
<dbReference type="Proteomes" id="UP000283458">
    <property type="component" value="Unassembled WGS sequence"/>
</dbReference>
<organism evidence="7 8">
    <name type="scientific">Azospirillum cavernae</name>
    <dbReference type="NCBI Taxonomy" id="2320860"/>
    <lineage>
        <taxon>Bacteria</taxon>
        <taxon>Pseudomonadati</taxon>
        <taxon>Pseudomonadota</taxon>
        <taxon>Alphaproteobacteria</taxon>
        <taxon>Rhodospirillales</taxon>
        <taxon>Azospirillaceae</taxon>
        <taxon>Azospirillum</taxon>
    </lineage>
</organism>